<keyword evidence="1" id="KW-0808">Transferase</keyword>
<sequence length="26" mass="2979">MTDFLAAEDQALLQRHGLDSFEALWT</sequence>
<dbReference type="AlphaFoldDB" id="A0A6H9RVD8"/>
<keyword evidence="1" id="KW-0418">Kinase</keyword>
<feature type="non-terminal residue" evidence="1">
    <location>
        <position position="26"/>
    </location>
</feature>
<accession>A0A6H9RVD8</accession>
<proteinExistence type="predicted"/>
<protein>
    <submittedName>
        <fullName evidence="1">Lipopolysaccharide kinase</fullName>
    </submittedName>
</protein>
<reference evidence="1 2" key="1">
    <citation type="submission" date="2019-09" db="EMBL/GenBank/DDBJ databases">
        <title>Draft genome sequences of 48 bacterial type strains from the CCUG.</title>
        <authorList>
            <person name="Tunovic T."/>
            <person name="Pineiro-Iglesias B."/>
            <person name="Unosson C."/>
            <person name="Inganas E."/>
            <person name="Ohlen M."/>
            <person name="Cardew S."/>
            <person name="Jensie-Markopoulos S."/>
            <person name="Salva-Serra F."/>
            <person name="Jaen-Luchoro D."/>
            <person name="Karlsson R."/>
            <person name="Svensson-Stadler L."/>
            <person name="Chun J."/>
            <person name="Moore E."/>
        </authorList>
    </citation>
    <scope>NUCLEOTIDE SEQUENCE [LARGE SCALE GENOMIC DNA]</scope>
    <source>
        <strain evidence="1 2">CCUG 51524</strain>
    </source>
</reference>
<evidence type="ECO:0000313" key="2">
    <source>
        <dbReference type="Proteomes" id="UP000423257"/>
    </source>
</evidence>
<dbReference type="EMBL" id="VZPQ01000263">
    <property type="protein sequence ID" value="KAB0553642.1"/>
    <property type="molecule type" value="Genomic_DNA"/>
</dbReference>
<organism evidence="1 2">
    <name type="scientific">Pseudomonas palleroniana</name>
    <dbReference type="NCBI Taxonomy" id="191390"/>
    <lineage>
        <taxon>Bacteria</taxon>
        <taxon>Pseudomonadati</taxon>
        <taxon>Pseudomonadota</taxon>
        <taxon>Gammaproteobacteria</taxon>
        <taxon>Pseudomonadales</taxon>
        <taxon>Pseudomonadaceae</taxon>
        <taxon>Pseudomonas</taxon>
    </lineage>
</organism>
<dbReference type="GO" id="GO:0016301">
    <property type="term" value="F:kinase activity"/>
    <property type="evidence" value="ECO:0007669"/>
    <property type="project" value="UniProtKB-KW"/>
</dbReference>
<comment type="caution">
    <text evidence="1">The sequence shown here is derived from an EMBL/GenBank/DDBJ whole genome shotgun (WGS) entry which is preliminary data.</text>
</comment>
<dbReference type="Proteomes" id="UP000423257">
    <property type="component" value="Unassembled WGS sequence"/>
</dbReference>
<evidence type="ECO:0000313" key="1">
    <source>
        <dbReference type="EMBL" id="KAB0553642.1"/>
    </source>
</evidence>
<name>A0A6H9RVD8_9PSED</name>
<gene>
    <name evidence="1" type="ORF">F7R03_29260</name>
</gene>